<keyword evidence="1" id="KW-1133">Transmembrane helix</keyword>
<keyword evidence="1" id="KW-0472">Membrane</keyword>
<organism evidence="2 3">
    <name type="scientific">Ciona savignyi</name>
    <name type="common">Pacific transparent sea squirt</name>
    <dbReference type="NCBI Taxonomy" id="51511"/>
    <lineage>
        <taxon>Eukaryota</taxon>
        <taxon>Metazoa</taxon>
        <taxon>Chordata</taxon>
        <taxon>Tunicata</taxon>
        <taxon>Ascidiacea</taxon>
        <taxon>Phlebobranchia</taxon>
        <taxon>Cionidae</taxon>
        <taxon>Ciona</taxon>
    </lineage>
</organism>
<sequence>MLGGIYLVLGLVIPVSIALIMILVVFGYVCRGVLVGVPAGRFQRLGSLKRIKTHLYKLTVLTTLTAAVIVGIVVLPTVRS</sequence>
<reference evidence="2" key="2">
    <citation type="submission" date="2025-08" db="UniProtKB">
        <authorList>
            <consortium name="Ensembl"/>
        </authorList>
    </citation>
    <scope>IDENTIFICATION</scope>
</reference>
<evidence type="ECO:0000313" key="3">
    <source>
        <dbReference type="Proteomes" id="UP000007875"/>
    </source>
</evidence>
<dbReference type="Proteomes" id="UP000007875">
    <property type="component" value="Unassembled WGS sequence"/>
</dbReference>
<name>H2YU49_CIOSA</name>
<dbReference type="InParanoid" id="H2YU49"/>
<accession>H2YU49</accession>
<keyword evidence="3" id="KW-1185">Reference proteome</keyword>
<feature type="transmembrane region" description="Helical" evidence="1">
    <location>
        <begin position="6"/>
        <end position="34"/>
    </location>
</feature>
<dbReference type="Ensembl" id="ENSCSAVT00000008973.1">
    <property type="protein sequence ID" value="ENSCSAVP00000008859.1"/>
    <property type="gene ID" value="ENSCSAVG00000005256.1"/>
</dbReference>
<evidence type="ECO:0000313" key="2">
    <source>
        <dbReference type="Ensembl" id="ENSCSAVP00000008859.1"/>
    </source>
</evidence>
<feature type="transmembrane region" description="Helical" evidence="1">
    <location>
        <begin position="55"/>
        <end position="78"/>
    </location>
</feature>
<reference evidence="3" key="1">
    <citation type="submission" date="2003-08" db="EMBL/GenBank/DDBJ databases">
        <authorList>
            <person name="Birren B."/>
            <person name="Nusbaum C."/>
            <person name="Abebe A."/>
            <person name="Abouelleil A."/>
            <person name="Adekoya E."/>
            <person name="Ait-zahra M."/>
            <person name="Allen N."/>
            <person name="Allen T."/>
            <person name="An P."/>
            <person name="Anderson M."/>
            <person name="Anderson S."/>
            <person name="Arachchi H."/>
            <person name="Armbruster J."/>
            <person name="Bachantsang P."/>
            <person name="Baldwin J."/>
            <person name="Barry A."/>
            <person name="Bayul T."/>
            <person name="Blitshsteyn B."/>
            <person name="Bloom T."/>
            <person name="Blye J."/>
            <person name="Boguslavskiy L."/>
            <person name="Borowsky M."/>
            <person name="Boukhgalter B."/>
            <person name="Brunache A."/>
            <person name="Butler J."/>
            <person name="Calixte N."/>
            <person name="Calvo S."/>
            <person name="Camarata J."/>
            <person name="Campo K."/>
            <person name="Chang J."/>
            <person name="Cheshatsang Y."/>
            <person name="Citroen M."/>
            <person name="Collymore A."/>
            <person name="Considine T."/>
            <person name="Cook A."/>
            <person name="Cooke P."/>
            <person name="Corum B."/>
            <person name="Cuomo C."/>
            <person name="David R."/>
            <person name="Dawoe T."/>
            <person name="Degray S."/>
            <person name="Dodge S."/>
            <person name="Dooley K."/>
            <person name="Dorje P."/>
            <person name="Dorjee K."/>
            <person name="Dorris L."/>
            <person name="Duffey N."/>
            <person name="Dupes A."/>
            <person name="Elkins T."/>
            <person name="Engels R."/>
            <person name="Erickson J."/>
            <person name="Farina A."/>
            <person name="Faro S."/>
            <person name="Ferreira P."/>
            <person name="Fischer H."/>
            <person name="Fitzgerald M."/>
            <person name="Foley K."/>
            <person name="Gage D."/>
            <person name="Galagan J."/>
            <person name="Gearin G."/>
            <person name="Gnerre S."/>
            <person name="Gnirke A."/>
            <person name="Goyette A."/>
            <person name="Graham J."/>
            <person name="Grandbois E."/>
            <person name="Gyaltsen K."/>
            <person name="Hafez N."/>
            <person name="Hagopian D."/>
            <person name="Hagos B."/>
            <person name="Hall J."/>
            <person name="Hatcher B."/>
            <person name="Heller A."/>
            <person name="Higgins H."/>
            <person name="Honan T."/>
            <person name="Horn A."/>
            <person name="Houde N."/>
            <person name="Hughes L."/>
            <person name="Hulme W."/>
            <person name="Husby E."/>
            <person name="Iliev I."/>
            <person name="Jaffe D."/>
            <person name="Jones C."/>
            <person name="Kamal M."/>
            <person name="Kamat A."/>
            <person name="Kamvysselis M."/>
            <person name="Karlsson E."/>
            <person name="Kells C."/>
            <person name="Kieu A."/>
            <person name="Kisner P."/>
            <person name="Kodira C."/>
            <person name="Kulbokas E."/>
            <person name="Labutti K."/>
            <person name="Lama D."/>
            <person name="Landers T."/>
            <person name="Leger J."/>
            <person name="Levine S."/>
            <person name="Lewis D."/>
            <person name="Lewis T."/>
            <person name="Lindblad-toh K."/>
            <person name="Liu X."/>
            <person name="Lokyitsang T."/>
            <person name="Lokyitsang Y."/>
            <person name="Lucien O."/>
            <person name="Lui A."/>
            <person name="Ma L.J."/>
            <person name="Mabbitt R."/>
            <person name="Macdonald J."/>
            <person name="Maclean C."/>
            <person name="Major J."/>
            <person name="Manning J."/>
            <person name="Marabella R."/>
            <person name="Maru K."/>
            <person name="Matthews C."/>
            <person name="Mauceli E."/>
            <person name="Mccarthy M."/>
            <person name="Mcdonough S."/>
            <person name="Mcghee T."/>
            <person name="Meldrim J."/>
            <person name="Meneus L."/>
            <person name="Mesirov J."/>
            <person name="Mihalev A."/>
            <person name="Mihova T."/>
            <person name="Mikkelsen T."/>
            <person name="Mlenga V."/>
            <person name="Moru K."/>
            <person name="Mozes J."/>
            <person name="Mulrain L."/>
            <person name="Munson G."/>
            <person name="Naylor J."/>
            <person name="Newes C."/>
            <person name="Nguyen C."/>
            <person name="Nguyen N."/>
            <person name="Nguyen T."/>
            <person name="Nicol R."/>
            <person name="Nielsen C."/>
            <person name="Nizzari M."/>
            <person name="Norbu C."/>
            <person name="Norbu N."/>
            <person name="O'donnell P."/>
            <person name="Okoawo O."/>
            <person name="O'leary S."/>
            <person name="Omotosho B."/>
            <person name="O'neill K."/>
            <person name="Osman S."/>
            <person name="Parker S."/>
            <person name="Perrin D."/>
            <person name="Phunkhang P."/>
            <person name="Piqani B."/>
            <person name="Purcell S."/>
            <person name="Rachupka T."/>
            <person name="Ramasamy U."/>
            <person name="Rameau R."/>
            <person name="Ray V."/>
            <person name="Raymond C."/>
            <person name="Retta R."/>
            <person name="Richardson S."/>
            <person name="Rise C."/>
            <person name="Rodriguez J."/>
            <person name="Rogers J."/>
            <person name="Rogov P."/>
            <person name="Rutman M."/>
            <person name="Schupbach R."/>
            <person name="Seaman C."/>
            <person name="Settipalli S."/>
            <person name="Sharpe T."/>
            <person name="Sheridan J."/>
            <person name="Sherpa N."/>
            <person name="Shi J."/>
            <person name="Smirnov S."/>
            <person name="Smith C."/>
            <person name="Sougnez C."/>
            <person name="Spencer B."/>
            <person name="Stalker J."/>
            <person name="Stange-thomann N."/>
            <person name="Stavropoulos S."/>
            <person name="Stetson K."/>
            <person name="Stone C."/>
            <person name="Stone S."/>
            <person name="Stubbs M."/>
            <person name="Talamas J."/>
            <person name="Tchuinga P."/>
            <person name="Tenzing P."/>
            <person name="Tesfaye S."/>
            <person name="Theodore J."/>
            <person name="Thoulutsang Y."/>
            <person name="Topham K."/>
            <person name="Towey S."/>
            <person name="Tsamla T."/>
            <person name="Tsomo N."/>
            <person name="Vallee D."/>
            <person name="Vassiliev H."/>
            <person name="Venkataraman V."/>
            <person name="Vinson J."/>
            <person name="Vo A."/>
            <person name="Wade C."/>
            <person name="Wang S."/>
            <person name="Wangchuk T."/>
            <person name="Wangdi T."/>
            <person name="Whittaker C."/>
            <person name="Wilkinson J."/>
            <person name="Wu Y."/>
            <person name="Wyman D."/>
            <person name="Yadav S."/>
            <person name="Yang S."/>
            <person name="Yang X."/>
            <person name="Yeager S."/>
            <person name="Yee E."/>
            <person name="Young G."/>
            <person name="Zainoun J."/>
            <person name="Zembeck L."/>
            <person name="Zimmer A."/>
            <person name="Zody M."/>
            <person name="Lander E."/>
        </authorList>
    </citation>
    <scope>NUCLEOTIDE SEQUENCE [LARGE SCALE GENOMIC DNA]</scope>
</reference>
<dbReference type="HOGENOM" id="CLU_2596153_0_0_1"/>
<evidence type="ECO:0000256" key="1">
    <source>
        <dbReference type="SAM" id="Phobius"/>
    </source>
</evidence>
<proteinExistence type="predicted"/>
<keyword evidence="1" id="KW-0812">Transmembrane</keyword>
<dbReference type="AlphaFoldDB" id="H2YU49"/>
<reference evidence="2" key="3">
    <citation type="submission" date="2025-09" db="UniProtKB">
        <authorList>
            <consortium name="Ensembl"/>
        </authorList>
    </citation>
    <scope>IDENTIFICATION</scope>
</reference>
<protein>
    <submittedName>
        <fullName evidence="2">Uncharacterized protein</fullName>
    </submittedName>
</protein>